<dbReference type="EMBL" id="DVIU01000155">
    <property type="protein sequence ID" value="HIS36525.1"/>
    <property type="molecule type" value="Genomic_DNA"/>
</dbReference>
<reference evidence="1" key="2">
    <citation type="journal article" date="2021" name="PeerJ">
        <title>Extensive microbial diversity within the chicken gut microbiome revealed by metagenomics and culture.</title>
        <authorList>
            <person name="Gilroy R."/>
            <person name="Ravi A."/>
            <person name="Getino M."/>
            <person name="Pursley I."/>
            <person name="Horton D.L."/>
            <person name="Alikhan N.F."/>
            <person name="Baker D."/>
            <person name="Gharbi K."/>
            <person name="Hall N."/>
            <person name="Watson M."/>
            <person name="Adriaenssens E.M."/>
            <person name="Foster-Nyarko E."/>
            <person name="Jarju S."/>
            <person name="Secka A."/>
            <person name="Antonio M."/>
            <person name="Oren A."/>
            <person name="Chaudhuri R.R."/>
            <person name="La Ragione R."/>
            <person name="Hildebrand F."/>
            <person name="Pallen M.J."/>
        </authorList>
    </citation>
    <scope>NUCLEOTIDE SEQUENCE</scope>
    <source>
        <strain evidence="1">6276</strain>
    </source>
</reference>
<organism evidence="1 2">
    <name type="scientific">Candidatus Scatousia excrementigallinarum</name>
    <dbReference type="NCBI Taxonomy" id="2840935"/>
    <lineage>
        <taxon>Bacteria</taxon>
        <taxon>Candidatus Scatousia</taxon>
    </lineage>
</organism>
<dbReference type="PROSITE" id="PS51257">
    <property type="entry name" value="PROKAR_LIPOPROTEIN"/>
    <property type="match status" value="1"/>
</dbReference>
<accession>A0A9D1EZS3</accession>
<sequence>MCQIIMKADKLNTDAVRDFVIYNVIFTSCGNTFTVEYLKNQLVKLKCDIDEKYLEDKLLSFTDRGLIAQTLTGYSINN</sequence>
<evidence type="ECO:0000313" key="2">
    <source>
        <dbReference type="Proteomes" id="UP000823928"/>
    </source>
</evidence>
<dbReference type="Proteomes" id="UP000823928">
    <property type="component" value="Unassembled WGS sequence"/>
</dbReference>
<gene>
    <name evidence="1" type="ORF">IAC10_07840</name>
</gene>
<evidence type="ECO:0000313" key="1">
    <source>
        <dbReference type="EMBL" id="HIS36525.1"/>
    </source>
</evidence>
<protein>
    <submittedName>
        <fullName evidence="1">Uncharacterized protein</fullName>
    </submittedName>
</protein>
<reference evidence="1" key="1">
    <citation type="submission" date="2020-10" db="EMBL/GenBank/DDBJ databases">
        <authorList>
            <person name="Gilroy R."/>
        </authorList>
    </citation>
    <scope>NUCLEOTIDE SEQUENCE</scope>
    <source>
        <strain evidence="1">6276</strain>
    </source>
</reference>
<name>A0A9D1EZS3_9BACT</name>
<comment type="caution">
    <text evidence="1">The sequence shown here is derived from an EMBL/GenBank/DDBJ whole genome shotgun (WGS) entry which is preliminary data.</text>
</comment>
<dbReference type="AlphaFoldDB" id="A0A9D1EZS3"/>
<proteinExistence type="predicted"/>